<keyword evidence="1" id="KW-0812">Transmembrane</keyword>
<keyword evidence="1" id="KW-1133">Transmembrane helix</keyword>
<dbReference type="AlphaFoldDB" id="A0A1F8FWK0"/>
<reference evidence="3 4" key="1">
    <citation type="journal article" date="2016" name="Nat. Commun.">
        <title>Thousands of microbial genomes shed light on interconnected biogeochemical processes in an aquifer system.</title>
        <authorList>
            <person name="Anantharaman K."/>
            <person name="Brown C.T."/>
            <person name="Hug L.A."/>
            <person name="Sharon I."/>
            <person name="Castelle C.J."/>
            <person name="Probst A.J."/>
            <person name="Thomas B.C."/>
            <person name="Singh A."/>
            <person name="Wilkins M.J."/>
            <person name="Karaoz U."/>
            <person name="Brodie E.L."/>
            <person name="Williams K.H."/>
            <person name="Hubbard S.S."/>
            <person name="Banfield J.F."/>
        </authorList>
    </citation>
    <scope>NUCLEOTIDE SEQUENCE [LARGE SCALE GENOMIC DNA]</scope>
</reference>
<evidence type="ECO:0000313" key="4">
    <source>
        <dbReference type="Proteomes" id="UP000178117"/>
    </source>
</evidence>
<dbReference type="EMBL" id="MGJZ01000012">
    <property type="protein sequence ID" value="OGN17385.1"/>
    <property type="molecule type" value="Genomic_DNA"/>
</dbReference>
<dbReference type="InterPro" id="IPR045155">
    <property type="entry name" value="Beta-lactam_cat"/>
</dbReference>
<dbReference type="InterPro" id="IPR000871">
    <property type="entry name" value="Beta-lactam_class-A"/>
</dbReference>
<feature type="domain" description="Beta-lactamase class A catalytic" evidence="2">
    <location>
        <begin position="92"/>
        <end position="305"/>
    </location>
</feature>
<dbReference type="Proteomes" id="UP000178117">
    <property type="component" value="Unassembled WGS sequence"/>
</dbReference>
<sequence length="333" mass="38036">MKDKTLIYIIFSILIGVGLGLGAKTYIDDFKNINIVRSNPLREVHHNYEFINPLLACELSEKLDFKEIRDLSQALGRLEASTKKEGKLERASIYARDLTNSRWAQVNEDMEFSPASLMKVPFMIAFLKYAESYPDILERKVVFNQTEDENLKQHEKPAKPLLKGRTYTVTELIYNLIVYSDNNAIEPLFDSVDGKYVEEVFKDLGITLPPKEVQAVEDYMTSKAFSLFFRVLYNSSYLARGLSNSSLELLSKVDYKKGIVSGIPADVKVAHKFGEKNVKNSDSVELHDCGIVYLPGHPYLICVMTKGENWEDLQNFIGSVSRITYDYFREDSD</sequence>
<dbReference type="GO" id="GO:0046677">
    <property type="term" value="P:response to antibiotic"/>
    <property type="evidence" value="ECO:0007669"/>
    <property type="project" value="InterPro"/>
</dbReference>
<dbReference type="STRING" id="1802685.A3C88_02040"/>
<feature type="transmembrane region" description="Helical" evidence="1">
    <location>
        <begin position="6"/>
        <end position="27"/>
    </location>
</feature>
<dbReference type="GO" id="GO:0030655">
    <property type="term" value="P:beta-lactam antibiotic catabolic process"/>
    <property type="evidence" value="ECO:0007669"/>
    <property type="project" value="InterPro"/>
</dbReference>
<protein>
    <recommendedName>
        <fullName evidence="2">Beta-lactamase class A catalytic domain-containing protein</fullName>
    </recommendedName>
</protein>
<accession>A0A1F8FWK0</accession>
<dbReference type="PANTHER" id="PTHR35333:SF3">
    <property type="entry name" value="BETA-LACTAMASE-TYPE TRANSPEPTIDASE FOLD CONTAINING PROTEIN"/>
    <property type="match status" value="1"/>
</dbReference>
<gene>
    <name evidence="3" type="ORF">A3C88_02040</name>
</gene>
<evidence type="ECO:0000259" key="2">
    <source>
        <dbReference type="Pfam" id="PF13354"/>
    </source>
</evidence>
<dbReference type="InterPro" id="IPR012338">
    <property type="entry name" value="Beta-lactam/transpept-like"/>
</dbReference>
<dbReference type="PANTHER" id="PTHR35333">
    <property type="entry name" value="BETA-LACTAMASE"/>
    <property type="match status" value="1"/>
</dbReference>
<proteinExistence type="predicted"/>
<dbReference type="Gene3D" id="3.40.710.10">
    <property type="entry name" value="DD-peptidase/beta-lactamase superfamily"/>
    <property type="match status" value="1"/>
</dbReference>
<name>A0A1F8FWK0_9BACT</name>
<dbReference type="Pfam" id="PF13354">
    <property type="entry name" value="Beta-lactamase2"/>
    <property type="match status" value="1"/>
</dbReference>
<comment type="caution">
    <text evidence="3">The sequence shown here is derived from an EMBL/GenBank/DDBJ whole genome shotgun (WGS) entry which is preliminary data.</text>
</comment>
<dbReference type="GO" id="GO:0008800">
    <property type="term" value="F:beta-lactamase activity"/>
    <property type="evidence" value="ECO:0007669"/>
    <property type="project" value="InterPro"/>
</dbReference>
<evidence type="ECO:0000256" key="1">
    <source>
        <dbReference type="SAM" id="Phobius"/>
    </source>
</evidence>
<keyword evidence="1" id="KW-0472">Membrane</keyword>
<dbReference type="SUPFAM" id="SSF56601">
    <property type="entry name" value="beta-lactamase/transpeptidase-like"/>
    <property type="match status" value="1"/>
</dbReference>
<evidence type="ECO:0000313" key="3">
    <source>
        <dbReference type="EMBL" id="OGN17385.1"/>
    </source>
</evidence>
<organism evidence="3 4">
    <name type="scientific">Candidatus Yanofskybacteria bacterium RIFCSPHIGHO2_02_FULL_50_12</name>
    <dbReference type="NCBI Taxonomy" id="1802685"/>
    <lineage>
        <taxon>Bacteria</taxon>
        <taxon>Candidatus Yanofskyibacteriota</taxon>
    </lineage>
</organism>